<dbReference type="Proteomes" id="UP000245697">
    <property type="component" value="Unassembled WGS sequence"/>
</dbReference>
<dbReference type="Gene3D" id="1.10.1470.10">
    <property type="entry name" value="YjbJ"/>
    <property type="match status" value="1"/>
</dbReference>
<dbReference type="SUPFAM" id="SSF69047">
    <property type="entry name" value="Hypothetical protein YjbJ"/>
    <property type="match status" value="1"/>
</dbReference>
<evidence type="ECO:0000313" key="4">
    <source>
        <dbReference type="EMBL" id="PWK32062.1"/>
    </source>
</evidence>
<comment type="similarity">
    <text evidence="1">Belongs to the UPF0337 (CsbD) family.</text>
</comment>
<dbReference type="InterPro" id="IPR036629">
    <property type="entry name" value="YjbJ_sf"/>
</dbReference>
<dbReference type="EMBL" id="QGGR01000031">
    <property type="protein sequence ID" value="PWK32062.1"/>
    <property type="molecule type" value="Genomic_DNA"/>
</dbReference>
<feature type="domain" description="CsbD-like" evidence="3">
    <location>
        <begin position="5"/>
        <end position="56"/>
    </location>
</feature>
<feature type="compositionally biased region" description="Basic and acidic residues" evidence="2">
    <location>
        <begin position="46"/>
        <end position="63"/>
    </location>
</feature>
<dbReference type="OrthoDB" id="2143260at2"/>
<reference evidence="4 5" key="1">
    <citation type="submission" date="2018-05" db="EMBL/GenBank/DDBJ databases">
        <title>Genomic Encyclopedia of Archaeal and Bacterial Type Strains, Phase II (KMG-II): from individual species to whole genera.</title>
        <authorList>
            <person name="Goeker M."/>
        </authorList>
    </citation>
    <scope>NUCLEOTIDE SEQUENCE [LARGE SCALE GENOMIC DNA]</scope>
    <source>
        <strain evidence="4 5">DSM 45184</strain>
    </source>
</reference>
<evidence type="ECO:0000256" key="2">
    <source>
        <dbReference type="SAM" id="MobiDB-lite"/>
    </source>
</evidence>
<evidence type="ECO:0000313" key="5">
    <source>
        <dbReference type="Proteomes" id="UP000245697"/>
    </source>
</evidence>
<gene>
    <name evidence="4" type="ORF">BC793_13157</name>
</gene>
<feature type="region of interest" description="Disordered" evidence="2">
    <location>
        <begin position="1"/>
        <end position="63"/>
    </location>
</feature>
<comment type="caution">
    <text evidence="4">The sequence shown here is derived from an EMBL/GenBank/DDBJ whole genome shotgun (WGS) entry which is preliminary data.</text>
</comment>
<keyword evidence="5" id="KW-1185">Reference proteome</keyword>
<dbReference type="InterPro" id="IPR008462">
    <property type="entry name" value="CsbD"/>
</dbReference>
<dbReference type="RefSeq" id="WP_109602006.1">
    <property type="nucleotide sequence ID" value="NZ_BONA01000085.1"/>
</dbReference>
<feature type="compositionally biased region" description="Basic and acidic residues" evidence="2">
    <location>
        <begin position="1"/>
        <end position="16"/>
    </location>
</feature>
<dbReference type="Pfam" id="PF05532">
    <property type="entry name" value="CsbD"/>
    <property type="match status" value="1"/>
</dbReference>
<evidence type="ECO:0000259" key="3">
    <source>
        <dbReference type="Pfam" id="PF05532"/>
    </source>
</evidence>
<name>A0A316EN83_9ACTN</name>
<evidence type="ECO:0000256" key="1">
    <source>
        <dbReference type="ARBA" id="ARBA00009129"/>
    </source>
</evidence>
<organism evidence="4 5">
    <name type="scientific">Actinoplanes xinjiangensis</name>
    <dbReference type="NCBI Taxonomy" id="512350"/>
    <lineage>
        <taxon>Bacteria</taxon>
        <taxon>Bacillati</taxon>
        <taxon>Actinomycetota</taxon>
        <taxon>Actinomycetes</taxon>
        <taxon>Micromonosporales</taxon>
        <taxon>Micromonosporaceae</taxon>
        <taxon>Actinoplanes</taxon>
    </lineage>
</organism>
<proteinExistence type="inferred from homology"/>
<accession>A0A316EN83</accession>
<sequence>MSFTDKVKNKAEELTGKTKQGIGEATDNERLYAEGQAQETAAHAKQAGEHVKDAGRDVRNAFE</sequence>
<protein>
    <submittedName>
        <fullName evidence="4">Uncharacterized protein YjbJ (UPF0337 family)</fullName>
    </submittedName>
</protein>
<dbReference type="AlphaFoldDB" id="A0A316EN83"/>